<comment type="caution">
    <text evidence="1">The sequence shown here is derived from an EMBL/GenBank/DDBJ whole genome shotgun (WGS) entry which is preliminary data.</text>
</comment>
<keyword evidence="2" id="KW-1185">Reference proteome</keyword>
<dbReference type="Proteomes" id="UP000499080">
    <property type="component" value="Unassembled WGS sequence"/>
</dbReference>
<dbReference type="EMBL" id="BGPR01002044">
    <property type="protein sequence ID" value="GBM66772.1"/>
    <property type="molecule type" value="Genomic_DNA"/>
</dbReference>
<accession>A0A4Y2HNC0</accession>
<evidence type="ECO:0000313" key="1">
    <source>
        <dbReference type="EMBL" id="GBM66772.1"/>
    </source>
</evidence>
<dbReference type="AlphaFoldDB" id="A0A4Y2HNC0"/>
<gene>
    <name evidence="1" type="ORF">AVEN_74317_1</name>
</gene>
<evidence type="ECO:0000313" key="2">
    <source>
        <dbReference type="Proteomes" id="UP000499080"/>
    </source>
</evidence>
<protein>
    <submittedName>
        <fullName evidence="1">Uncharacterized protein</fullName>
    </submittedName>
</protein>
<organism evidence="1 2">
    <name type="scientific">Araneus ventricosus</name>
    <name type="common">Orbweaver spider</name>
    <name type="synonym">Epeira ventricosa</name>
    <dbReference type="NCBI Taxonomy" id="182803"/>
    <lineage>
        <taxon>Eukaryota</taxon>
        <taxon>Metazoa</taxon>
        <taxon>Ecdysozoa</taxon>
        <taxon>Arthropoda</taxon>
        <taxon>Chelicerata</taxon>
        <taxon>Arachnida</taxon>
        <taxon>Araneae</taxon>
        <taxon>Araneomorphae</taxon>
        <taxon>Entelegynae</taxon>
        <taxon>Araneoidea</taxon>
        <taxon>Araneidae</taxon>
        <taxon>Araneus</taxon>
    </lineage>
</organism>
<sequence length="90" mass="10257">MKTVPPKNHSAHLVGCAMFARSNGELARRMLENECHEYKIQMISKDRREILLALLKIRTLCIRSPPLTELQPPVLEKTSLGSKTRKAFTI</sequence>
<proteinExistence type="predicted"/>
<reference evidence="1 2" key="1">
    <citation type="journal article" date="2019" name="Sci. Rep.">
        <title>Orb-weaving spider Araneus ventricosus genome elucidates the spidroin gene catalogue.</title>
        <authorList>
            <person name="Kono N."/>
            <person name="Nakamura H."/>
            <person name="Ohtoshi R."/>
            <person name="Moran D.A.P."/>
            <person name="Shinohara A."/>
            <person name="Yoshida Y."/>
            <person name="Fujiwara M."/>
            <person name="Mori M."/>
            <person name="Tomita M."/>
            <person name="Arakawa K."/>
        </authorList>
    </citation>
    <scope>NUCLEOTIDE SEQUENCE [LARGE SCALE GENOMIC DNA]</scope>
</reference>
<name>A0A4Y2HNC0_ARAVE</name>